<keyword evidence="2 4" id="KW-0238">DNA-binding</keyword>
<dbReference type="PANTHER" id="PTHR30055:SF234">
    <property type="entry name" value="HTH-TYPE TRANSCRIPTIONAL REGULATOR BETI"/>
    <property type="match status" value="1"/>
</dbReference>
<gene>
    <name evidence="7" type="ORF">ACFPEL_06580</name>
</gene>
<reference evidence="8" key="1">
    <citation type="journal article" date="2019" name="Int. J. Syst. Evol. Microbiol.">
        <title>The Global Catalogue of Microorganisms (GCM) 10K type strain sequencing project: providing services to taxonomists for standard genome sequencing and annotation.</title>
        <authorList>
            <consortium name="The Broad Institute Genomics Platform"/>
            <consortium name="The Broad Institute Genome Sequencing Center for Infectious Disease"/>
            <person name="Wu L."/>
            <person name="Ma J."/>
        </authorList>
    </citation>
    <scope>NUCLEOTIDE SEQUENCE [LARGE SCALE GENOMIC DNA]</scope>
    <source>
        <strain evidence="8">CCUG 50347</strain>
    </source>
</reference>
<accession>A0ABV9RFJ1</accession>
<dbReference type="InterPro" id="IPR036271">
    <property type="entry name" value="Tet_transcr_reg_TetR-rel_C_sf"/>
</dbReference>
<dbReference type="SUPFAM" id="SSF48498">
    <property type="entry name" value="Tetracyclin repressor-like, C-terminal domain"/>
    <property type="match status" value="1"/>
</dbReference>
<dbReference type="InterPro" id="IPR009057">
    <property type="entry name" value="Homeodomain-like_sf"/>
</dbReference>
<feature type="region of interest" description="Disordered" evidence="5">
    <location>
        <begin position="1"/>
        <end position="28"/>
    </location>
</feature>
<dbReference type="PANTHER" id="PTHR30055">
    <property type="entry name" value="HTH-TYPE TRANSCRIPTIONAL REGULATOR RUTR"/>
    <property type="match status" value="1"/>
</dbReference>
<dbReference type="Proteomes" id="UP001595909">
    <property type="component" value="Unassembled WGS sequence"/>
</dbReference>
<dbReference type="Gene3D" id="1.10.10.60">
    <property type="entry name" value="Homeodomain-like"/>
    <property type="match status" value="1"/>
</dbReference>
<keyword evidence="1" id="KW-0805">Transcription regulation</keyword>
<comment type="caution">
    <text evidence="7">The sequence shown here is derived from an EMBL/GenBank/DDBJ whole genome shotgun (WGS) entry which is preliminary data.</text>
</comment>
<evidence type="ECO:0000256" key="2">
    <source>
        <dbReference type="ARBA" id="ARBA00023125"/>
    </source>
</evidence>
<protein>
    <submittedName>
        <fullName evidence="7">TetR/AcrR family transcriptional regulator</fullName>
    </submittedName>
</protein>
<sequence length="213" mass="23142">MAAPTPGRAAGTSEARHGAGTKSERTRERIVDATARALNARGYAGARLSDIAEIAEVQAPAIYYYFSSRDELIEEAVSVGLARTMELMSEALAQVPDGTPPMNRIRVAVAAHLNTLLTHSDHAAAAIRTVPQLPKEMRERQFDAQRAYLAIWRALLDDARTSGDLAQDIDVRAALMVVLGALNWTVEWWDPERGSLETVITTAQTLIEHGLAA</sequence>
<dbReference type="InterPro" id="IPR050109">
    <property type="entry name" value="HTH-type_TetR-like_transc_reg"/>
</dbReference>
<dbReference type="InterPro" id="IPR041490">
    <property type="entry name" value="KstR2_TetR_C"/>
</dbReference>
<feature type="compositionally biased region" description="Basic and acidic residues" evidence="5">
    <location>
        <begin position="14"/>
        <end position="28"/>
    </location>
</feature>
<feature type="DNA-binding region" description="H-T-H motif" evidence="4">
    <location>
        <begin position="47"/>
        <end position="66"/>
    </location>
</feature>
<name>A0ABV9RFJ1_9PSEU</name>
<organism evidence="7 8">
    <name type="scientific">Actinomycetospora chibensis</name>
    <dbReference type="NCBI Taxonomy" id="663606"/>
    <lineage>
        <taxon>Bacteria</taxon>
        <taxon>Bacillati</taxon>
        <taxon>Actinomycetota</taxon>
        <taxon>Actinomycetes</taxon>
        <taxon>Pseudonocardiales</taxon>
        <taxon>Pseudonocardiaceae</taxon>
        <taxon>Actinomycetospora</taxon>
    </lineage>
</organism>
<keyword evidence="8" id="KW-1185">Reference proteome</keyword>
<dbReference type="SUPFAM" id="SSF46689">
    <property type="entry name" value="Homeodomain-like"/>
    <property type="match status" value="1"/>
</dbReference>
<evidence type="ECO:0000313" key="8">
    <source>
        <dbReference type="Proteomes" id="UP001595909"/>
    </source>
</evidence>
<dbReference type="Gene3D" id="1.10.357.10">
    <property type="entry name" value="Tetracycline Repressor, domain 2"/>
    <property type="match status" value="1"/>
</dbReference>
<evidence type="ECO:0000259" key="6">
    <source>
        <dbReference type="PROSITE" id="PS50977"/>
    </source>
</evidence>
<evidence type="ECO:0000256" key="3">
    <source>
        <dbReference type="ARBA" id="ARBA00023163"/>
    </source>
</evidence>
<dbReference type="Pfam" id="PF17932">
    <property type="entry name" value="TetR_C_24"/>
    <property type="match status" value="1"/>
</dbReference>
<proteinExistence type="predicted"/>
<dbReference type="RefSeq" id="WP_274189802.1">
    <property type="nucleotide sequence ID" value="NZ_BAABHN010000013.1"/>
</dbReference>
<evidence type="ECO:0000256" key="4">
    <source>
        <dbReference type="PROSITE-ProRule" id="PRU00335"/>
    </source>
</evidence>
<keyword evidence="3" id="KW-0804">Transcription</keyword>
<feature type="domain" description="HTH tetR-type" evidence="6">
    <location>
        <begin position="24"/>
        <end position="84"/>
    </location>
</feature>
<evidence type="ECO:0000256" key="5">
    <source>
        <dbReference type="SAM" id="MobiDB-lite"/>
    </source>
</evidence>
<dbReference type="Pfam" id="PF00440">
    <property type="entry name" value="TetR_N"/>
    <property type="match status" value="1"/>
</dbReference>
<evidence type="ECO:0000256" key="1">
    <source>
        <dbReference type="ARBA" id="ARBA00023015"/>
    </source>
</evidence>
<evidence type="ECO:0000313" key="7">
    <source>
        <dbReference type="EMBL" id="MFC4832071.1"/>
    </source>
</evidence>
<dbReference type="InterPro" id="IPR001647">
    <property type="entry name" value="HTH_TetR"/>
</dbReference>
<dbReference type="PROSITE" id="PS50977">
    <property type="entry name" value="HTH_TETR_2"/>
    <property type="match status" value="1"/>
</dbReference>
<dbReference type="EMBL" id="JBHSIM010000013">
    <property type="protein sequence ID" value="MFC4832071.1"/>
    <property type="molecule type" value="Genomic_DNA"/>
</dbReference>
<dbReference type="PRINTS" id="PR00455">
    <property type="entry name" value="HTHTETR"/>
</dbReference>